<reference evidence="3 4" key="1">
    <citation type="submission" date="2019-10" db="EMBL/GenBank/DDBJ databases">
        <title>Actinomadura rubteroloni sp. nov. and Actinomadura macrotermitis sp. nov., isolated from the gut of fungus growing-termite Macrotermes natalensis.</title>
        <authorList>
            <person name="Benndorf R."/>
            <person name="Martin K."/>
            <person name="Kuefner M."/>
            <person name="De Beer W."/>
            <person name="Kaster A.-K."/>
            <person name="Vollmers J."/>
            <person name="Poulsen M."/>
            <person name="Beemelmanns C."/>
        </authorList>
    </citation>
    <scope>NUCLEOTIDE SEQUENCE [LARGE SCALE GENOMIC DNA]</scope>
    <source>
        <strain evidence="3 4">RB68</strain>
    </source>
</reference>
<dbReference type="EMBL" id="WEGH01000004">
    <property type="protein sequence ID" value="MQY07868.1"/>
    <property type="molecule type" value="Genomic_DNA"/>
</dbReference>
<gene>
    <name evidence="3" type="ORF">ACRB68_59700</name>
</gene>
<dbReference type="PROSITE" id="PS50231">
    <property type="entry name" value="RICIN_B_LECTIN"/>
    <property type="match status" value="1"/>
</dbReference>
<dbReference type="InterPro" id="IPR000772">
    <property type="entry name" value="Ricin_B_lectin"/>
</dbReference>
<dbReference type="CDD" id="cd00161">
    <property type="entry name" value="beta-trefoil_Ricin-like"/>
    <property type="match status" value="1"/>
</dbReference>
<dbReference type="AlphaFoldDB" id="A0A7K0C377"/>
<accession>A0A7K0C377</accession>
<dbReference type="PANTHER" id="PTHR37981">
    <property type="entry name" value="LIPASE 2"/>
    <property type="match status" value="1"/>
</dbReference>
<dbReference type="SMART" id="SM00458">
    <property type="entry name" value="RICIN"/>
    <property type="match status" value="1"/>
</dbReference>
<dbReference type="Pfam" id="PF00652">
    <property type="entry name" value="Ricin_B_lectin"/>
    <property type="match status" value="1"/>
</dbReference>
<evidence type="ECO:0000259" key="2">
    <source>
        <dbReference type="SMART" id="SM00458"/>
    </source>
</evidence>
<keyword evidence="1" id="KW-0732">Signal</keyword>
<name>A0A7K0C377_9ACTN</name>
<dbReference type="InterPro" id="IPR035992">
    <property type="entry name" value="Ricin_B-like_lectins"/>
</dbReference>
<dbReference type="InterPro" id="IPR006311">
    <property type="entry name" value="TAT_signal"/>
</dbReference>
<dbReference type="Gene3D" id="3.40.50.1110">
    <property type="entry name" value="SGNH hydrolase"/>
    <property type="match status" value="1"/>
</dbReference>
<dbReference type="InterPro" id="IPR037460">
    <property type="entry name" value="SEST-like"/>
</dbReference>
<feature type="chain" id="PRO_5029542376" description="Ricin B lectin domain-containing protein" evidence="1">
    <location>
        <begin position="32"/>
        <end position="504"/>
    </location>
</feature>
<dbReference type="RefSeq" id="WP_153538390.1">
    <property type="nucleotide sequence ID" value="NZ_WEGH01000004.1"/>
</dbReference>
<dbReference type="Proteomes" id="UP000487268">
    <property type="component" value="Unassembled WGS sequence"/>
</dbReference>
<dbReference type="InterPro" id="IPR013830">
    <property type="entry name" value="SGNH_hydro"/>
</dbReference>
<keyword evidence="4" id="KW-1185">Reference proteome</keyword>
<comment type="caution">
    <text evidence="3">The sequence shown here is derived from an EMBL/GenBank/DDBJ whole genome shotgun (WGS) entry which is preliminary data.</text>
</comment>
<dbReference type="InterPro" id="IPR036514">
    <property type="entry name" value="SGNH_hydro_sf"/>
</dbReference>
<evidence type="ECO:0000256" key="1">
    <source>
        <dbReference type="SAM" id="SignalP"/>
    </source>
</evidence>
<dbReference type="SUPFAM" id="SSF52266">
    <property type="entry name" value="SGNH hydrolase"/>
    <property type="match status" value="1"/>
</dbReference>
<dbReference type="GO" id="GO:0006629">
    <property type="term" value="P:lipid metabolic process"/>
    <property type="evidence" value="ECO:0007669"/>
    <property type="project" value="TreeGrafter"/>
</dbReference>
<evidence type="ECO:0000313" key="3">
    <source>
        <dbReference type="EMBL" id="MQY07868.1"/>
    </source>
</evidence>
<feature type="domain" description="Ricin B lectin" evidence="2">
    <location>
        <begin position="379"/>
        <end position="503"/>
    </location>
</feature>
<dbReference type="PANTHER" id="PTHR37981:SF1">
    <property type="entry name" value="SGNH HYDROLASE-TYPE ESTERASE DOMAIN-CONTAINING PROTEIN"/>
    <property type="match status" value="1"/>
</dbReference>
<dbReference type="Gene3D" id="2.80.10.50">
    <property type="match status" value="2"/>
</dbReference>
<feature type="signal peptide" evidence="1">
    <location>
        <begin position="1"/>
        <end position="31"/>
    </location>
</feature>
<proteinExistence type="predicted"/>
<organism evidence="3 4">
    <name type="scientific">Actinomadura macrotermitis</name>
    <dbReference type="NCBI Taxonomy" id="2585200"/>
    <lineage>
        <taxon>Bacteria</taxon>
        <taxon>Bacillati</taxon>
        <taxon>Actinomycetota</taxon>
        <taxon>Actinomycetes</taxon>
        <taxon>Streptosporangiales</taxon>
        <taxon>Thermomonosporaceae</taxon>
        <taxon>Actinomadura</taxon>
    </lineage>
</organism>
<dbReference type="OrthoDB" id="9807519at2"/>
<dbReference type="SUPFAM" id="SSF50370">
    <property type="entry name" value="Ricin B-like lectins"/>
    <property type="match status" value="1"/>
</dbReference>
<dbReference type="GO" id="GO:0016788">
    <property type="term" value="F:hydrolase activity, acting on ester bonds"/>
    <property type="evidence" value="ECO:0007669"/>
    <property type="project" value="InterPro"/>
</dbReference>
<evidence type="ECO:0000313" key="4">
    <source>
        <dbReference type="Proteomes" id="UP000487268"/>
    </source>
</evidence>
<dbReference type="PROSITE" id="PS51318">
    <property type="entry name" value="TAT"/>
    <property type="match status" value="1"/>
</dbReference>
<sequence>MPHTRPWLKACALTAAAALTLGSLTAPAASAAPFAPAAAAASTPLPAELEQIRAAEATKLYGSPEERPMAERKTGLVSIGDSEISGEGAGSYWPDTAGPTNWCHRSQVAAIYRTTVPADVPTNVSCSGAATYHVKIGGVKQYADQLVQSDNLAIKARNTRVKMVVVVIGANDDIQFGPVMTDCVERWILAKGACEPVYAPGWQARVDGMVPKVAATVTDLKKVMSDAGYADGSYKLILMGYPSPISPDMADNPDFPGKVPGGCLGYDSDAAWGRNAAVPAFERGIRKAAQQSGASYLDDSRLFHGHEVCTETTWARGFFYDGSFPPDENSVRQSYHPNAAGHGAFASCFSQFYDSGLREASCADPASTNAPKLYAGAWDDMFKPIRNQATGQCLDTVAGSSRNYTAVVGWNCHGGRNQTWWYDPAYKSIHTGLSHDRCLDSRDIAAPTAAILWNCHGGANQQWTRPADGTIRPATANGLCLTQPVADKAVALRPCDGSPAQRFA</sequence>
<protein>
    <recommendedName>
        <fullName evidence="2">Ricin B lectin domain-containing protein</fullName>
    </recommendedName>
</protein>
<dbReference type="Pfam" id="PF13472">
    <property type="entry name" value="Lipase_GDSL_2"/>
    <property type="match status" value="1"/>
</dbReference>